<keyword evidence="2" id="KW-1185">Reference proteome</keyword>
<dbReference type="PANTHER" id="PTHR31286:SF179">
    <property type="entry name" value="RNASE H TYPE-1 DOMAIN-CONTAINING PROTEIN"/>
    <property type="match status" value="1"/>
</dbReference>
<gene>
    <name evidence="1" type="ORF">MA16_Dca015096</name>
</gene>
<proteinExistence type="predicted"/>
<organism evidence="1 2">
    <name type="scientific">Dendrobium catenatum</name>
    <dbReference type="NCBI Taxonomy" id="906689"/>
    <lineage>
        <taxon>Eukaryota</taxon>
        <taxon>Viridiplantae</taxon>
        <taxon>Streptophyta</taxon>
        <taxon>Embryophyta</taxon>
        <taxon>Tracheophyta</taxon>
        <taxon>Spermatophyta</taxon>
        <taxon>Magnoliopsida</taxon>
        <taxon>Liliopsida</taxon>
        <taxon>Asparagales</taxon>
        <taxon>Orchidaceae</taxon>
        <taxon>Epidendroideae</taxon>
        <taxon>Malaxideae</taxon>
        <taxon>Dendrobiinae</taxon>
        <taxon>Dendrobium</taxon>
    </lineage>
</organism>
<protein>
    <submittedName>
        <fullName evidence="1">Uncharacterized protein</fullName>
    </submittedName>
</protein>
<reference evidence="1 2" key="2">
    <citation type="journal article" date="2017" name="Nature">
        <title>The Apostasia genome and the evolution of orchids.</title>
        <authorList>
            <person name="Zhang G.Q."/>
            <person name="Liu K.W."/>
            <person name="Li Z."/>
            <person name="Lohaus R."/>
            <person name="Hsiao Y.Y."/>
            <person name="Niu S.C."/>
            <person name="Wang J.Y."/>
            <person name="Lin Y.C."/>
            <person name="Xu Q."/>
            <person name="Chen L.J."/>
            <person name="Yoshida K."/>
            <person name="Fujiwara S."/>
            <person name="Wang Z.W."/>
            <person name="Zhang Y.Q."/>
            <person name="Mitsuda N."/>
            <person name="Wang M."/>
            <person name="Liu G.H."/>
            <person name="Pecoraro L."/>
            <person name="Huang H.X."/>
            <person name="Xiao X.J."/>
            <person name="Lin M."/>
            <person name="Wu X.Y."/>
            <person name="Wu W.L."/>
            <person name="Chen Y.Y."/>
            <person name="Chang S.B."/>
            <person name="Sakamoto S."/>
            <person name="Ohme-Takagi M."/>
            <person name="Yagi M."/>
            <person name="Zeng S.J."/>
            <person name="Shen C.Y."/>
            <person name="Yeh C.M."/>
            <person name="Luo Y.B."/>
            <person name="Tsai W.C."/>
            <person name="Van de Peer Y."/>
            <person name="Liu Z.J."/>
        </authorList>
    </citation>
    <scope>NUCLEOTIDE SEQUENCE [LARGE SCALE GENOMIC DNA]</scope>
    <source>
        <tissue evidence="1">The whole plant</tissue>
    </source>
</reference>
<evidence type="ECO:0000313" key="2">
    <source>
        <dbReference type="Proteomes" id="UP000233837"/>
    </source>
</evidence>
<name>A0A2I0VMD9_9ASPA</name>
<dbReference type="AlphaFoldDB" id="A0A2I0VMD9"/>
<dbReference type="Proteomes" id="UP000233837">
    <property type="component" value="Unassembled WGS sequence"/>
</dbReference>
<dbReference type="EMBL" id="KZ503414">
    <property type="protein sequence ID" value="PKU64566.1"/>
    <property type="molecule type" value="Genomic_DNA"/>
</dbReference>
<dbReference type="InterPro" id="IPR040256">
    <property type="entry name" value="At4g02000-like"/>
</dbReference>
<evidence type="ECO:0000313" key="1">
    <source>
        <dbReference type="EMBL" id="PKU64566.1"/>
    </source>
</evidence>
<sequence length="395" mass="42350">MKLIKWSPSLDIDIESPVIPIWISFPNLRPHLFASRILHGLGSIFGKPLKTDNATSIGSRPSVARVLVELDVSKNYPDKIWIGSDCLGYVQNVIFEDFPEYCVHCSALGHSKKGCKILHPNLESVPDPLISCVPEVSPSNVEVIAVNEPSSSGVPVSEHCVLVAERAVVEGGLSGIDVSSPILNVCGSELENFDVSQAALDKDKISVLMSDEGIGKDAIRSDVVNEFSFSPNAIPFVPSVLLNVCDREVVISMSPENVVSEVFSGTVEVLNSDGPPAMGVVTANGSDKVVDDSDCVGGIPDGCEAVVPSPGRENAIPISNNLVEVPVSEVDNIDLVTGVGNSSGLDIRIQNNWLVDSSEEDSELDPSDADSDFALVRFSNIGYRGKFWGRARRRR</sequence>
<accession>A0A2I0VMD9</accession>
<dbReference type="PANTHER" id="PTHR31286">
    <property type="entry name" value="GLYCINE-RICH CELL WALL STRUCTURAL PROTEIN 1.8-LIKE"/>
    <property type="match status" value="1"/>
</dbReference>
<reference evidence="1 2" key="1">
    <citation type="journal article" date="2016" name="Sci. Rep.">
        <title>The Dendrobium catenatum Lindl. genome sequence provides insights into polysaccharide synthase, floral development and adaptive evolution.</title>
        <authorList>
            <person name="Zhang G.Q."/>
            <person name="Xu Q."/>
            <person name="Bian C."/>
            <person name="Tsai W.C."/>
            <person name="Yeh C.M."/>
            <person name="Liu K.W."/>
            <person name="Yoshida K."/>
            <person name="Zhang L.S."/>
            <person name="Chang S.B."/>
            <person name="Chen F."/>
            <person name="Shi Y."/>
            <person name="Su Y.Y."/>
            <person name="Zhang Y.Q."/>
            <person name="Chen L.J."/>
            <person name="Yin Y."/>
            <person name="Lin M."/>
            <person name="Huang H."/>
            <person name="Deng H."/>
            <person name="Wang Z.W."/>
            <person name="Zhu S.L."/>
            <person name="Zhao X."/>
            <person name="Deng C."/>
            <person name="Niu S.C."/>
            <person name="Huang J."/>
            <person name="Wang M."/>
            <person name="Liu G.H."/>
            <person name="Yang H.J."/>
            <person name="Xiao X.J."/>
            <person name="Hsiao Y.Y."/>
            <person name="Wu W.L."/>
            <person name="Chen Y.Y."/>
            <person name="Mitsuda N."/>
            <person name="Ohme-Takagi M."/>
            <person name="Luo Y.B."/>
            <person name="Van de Peer Y."/>
            <person name="Liu Z.J."/>
        </authorList>
    </citation>
    <scope>NUCLEOTIDE SEQUENCE [LARGE SCALE GENOMIC DNA]</scope>
    <source>
        <tissue evidence="1">The whole plant</tissue>
    </source>
</reference>